<comment type="similarity">
    <text evidence="1">Belongs to the AAA ATPase family.</text>
</comment>
<dbReference type="Pfam" id="PF00004">
    <property type="entry name" value="AAA"/>
    <property type="match status" value="1"/>
</dbReference>
<evidence type="ECO:0000259" key="2">
    <source>
        <dbReference type="Pfam" id="PF00004"/>
    </source>
</evidence>
<evidence type="ECO:0000256" key="1">
    <source>
        <dbReference type="RuleBase" id="RU003651"/>
    </source>
</evidence>
<dbReference type="OrthoDB" id="10251412at2759"/>
<dbReference type="PROSITE" id="PS00674">
    <property type="entry name" value="AAA"/>
    <property type="match status" value="1"/>
</dbReference>
<reference evidence="3 4" key="1">
    <citation type="submission" date="2016-07" db="EMBL/GenBank/DDBJ databases">
        <title>Pervasive Adenine N6-methylation of Active Genes in Fungi.</title>
        <authorList>
            <consortium name="DOE Joint Genome Institute"/>
            <person name="Mondo S.J."/>
            <person name="Dannebaum R.O."/>
            <person name="Kuo R.C."/>
            <person name="Labutti K."/>
            <person name="Haridas S."/>
            <person name="Kuo A."/>
            <person name="Salamov A."/>
            <person name="Ahrendt S.R."/>
            <person name="Lipzen A."/>
            <person name="Sullivan W."/>
            <person name="Andreopoulos W.B."/>
            <person name="Clum A."/>
            <person name="Lindquist E."/>
            <person name="Daum C."/>
            <person name="Ramamoorthy G.K."/>
            <person name="Gryganskyi A."/>
            <person name="Culley D."/>
            <person name="Magnuson J.K."/>
            <person name="James T.Y."/>
            <person name="O'Malley M.A."/>
            <person name="Stajich J.E."/>
            <person name="Spatafora J.W."/>
            <person name="Visel A."/>
            <person name="Grigoriev I.V."/>
        </authorList>
    </citation>
    <scope>NUCLEOTIDE SEQUENCE [LARGE SCALE GENOMIC DNA]</scope>
    <source>
        <strain evidence="3 4">CBS 115471</strain>
    </source>
</reference>
<proteinExistence type="inferred from homology"/>
<keyword evidence="1" id="KW-0067">ATP-binding</keyword>
<dbReference type="AlphaFoldDB" id="A0A1Y1YM42"/>
<evidence type="ECO:0000313" key="3">
    <source>
        <dbReference type="EMBL" id="ORX99080.1"/>
    </source>
</evidence>
<dbReference type="InterPro" id="IPR003959">
    <property type="entry name" value="ATPase_AAA_core"/>
</dbReference>
<comment type="caution">
    <text evidence="3">The sequence shown here is derived from an EMBL/GenBank/DDBJ whole genome shotgun (WGS) entry which is preliminary data.</text>
</comment>
<dbReference type="EMBL" id="MCFA01000204">
    <property type="protein sequence ID" value="ORX99080.1"/>
    <property type="molecule type" value="Genomic_DNA"/>
</dbReference>
<accession>A0A1Y1YM42</accession>
<sequence>GHFNLDVYVLTMSSLSNYVLKSLFAKLLQHYIVLFKMLTRLLCIKNLIVVVSQNSPANKKVSLLTLLNVLDSLALSKGRLLIITTNYIKRLDLALIRPGRVDMKVKLYLANKDIIN</sequence>
<dbReference type="InterPro" id="IPR050747">
    <property type="entry name" value="Mitochondrial_chaperone_BCS1"/>
</dbReference>
<dbReference type="InterPro" id="IPR003960">
    <property type="entry name" value="ATPase_AAA_CS"/>
</dbReference>
<evidence type="ECO:0000313" key="4">
    <source>
        <dbReference type="Proteomes" id="UP000193144"/>
    </source>
</evidence>
<keyword evidence="1" id="KW-0547">Nucleotide-binding</keyword>
<gene>
    <name evidence="3" type="ORF">BCR34DRAFT_495605</name>
</gene>
<dbReference type="InterPro" id="IPR027417">
    <property type="entry name" value="P-loop_NTPase"/>
</dbReference>
<dbReference type="GO" id="GO:0005524">
    <property type="term" value="F:ATP binding"/>
    <property type="evidence" value="ECO:0007669"/>
    <property type="project" value="UniProtKB-KW"/>
</dbReference>
<dbReference type="STRING" id="1231657.A0A1Y1YM42"/>
<dbReference type="Proteomes" id="UP000193144">
    <property type="component" value="Unassembled WGS sequence"/>
</dbReference>
<dbReference type="GO" id="GO:0016887">
    <property type="term" value="F:ATP hydrolysis activity"/>
    <property type="evidence" value="ECO:0007669"/>
    <property type="project" value="InterPro"/>
</dbReference>
<organism evidence="3 4">
    <name type="scientific">Clohesyomyces aquaticus</name>
    <dbReference type="NCBI Taxonomy" id="1231657"/>
    <lineage>
        <taxon>Eukaryota</taxon>
        <taxon>Fungi</taxon>
        <taxon>Dikarya</taxon>
        <taxon>Ascomycota</taxon>
        <taxon>Pezizomycotina</taxon>
        <taxon>Dothideomycetes</taxon>
        <taxon>Pleosporomycetidae</taxon>
        <taxon>Pleosporales</taxon>
        <taxon>Lindgomycetaceae</taxon>
        <taxon>Clohesyomyces</taxon>
    </lineage>
</organism>
<feature type="non-terminal residue" evidence="3">
    <location>
        <position position="1"/>
    </location>
</feature>
<protein>
    <recommendedName>
        <fullName evidence="2">ATPase AAA-type core domain-containing protein</fullName>
    </recommendedName>
</protein>
<name>A0A1Y1YM42_9PLEO</name>
<dbReference type="PANTHER" id="PTHR23070">
    <property type="entry name" value="BCS1 AAA-TYPE ATPASE"/>
    <property type="match status" value="1"/>
</dbReference>
<keyword evidence="4" id="KW-1185">Reference proteome</keyword>
<dbReference type="SUPFAM" id="SSF52540">
    <property type="entry name" value="P-loop containing nucleoside triphosphate hydrolases"/>
    <property type="match status" value="1"/>
</dbReference>
<dbReference type="Gene3D" id="3.40.50.300">
    <property type="entry name" value="P-loop containing nucleotide triphosphate hydrolases"/>
    <property type="match status" value="1"/>
</dbReference>
<feature type="domain" description="ATPase AAA-type core" evidence="2">
    <location>
        <begin position="50"/>
        <end position="106"/>
    </location>
</feature>